<dbReference type="GO" id="GO:0046872">
    <property type="term" value="F:metal ion binding"/>
    <property type="evidence" value="ECO:0007669"/>
    <property type="project" value="UniProtKB-KW"/>
</dbReference>
<dbReference type="PANTHER" id="PTHR46502:SF15">
    <property type="entry name" value="16 KDA PHLOEM PROTEIN 1"/>
    <property type="match status" value="1"/>
</dbReference>
<dbReference type="PROSITE" id="PS50004">
    <property type="entry name" value="C2"/>
    <property type="match status" value="1"/>
</dbReference>
<dbReference type="Gene3D" id="2.60.40.150">
    <property type="entry name" value="C2 domain"/>
    <property type="match status" value="1"/>
</dbReference>
<evidence type="ECO:0000256" key="3">
    <source>
        <dbReference type="SAM" id="MobiDB-lite"/>
    </source>
</evidence>
<dbReference type="InterPro" id="IPR000008">
    <property type="entry name" value="C2_dom"/>
</dbReference>
<accession>A0AAD8HDB2</accession>
<organism evidence="5 6">
    <name type="scientific">Heracleum sosnowskyi</name>
    <dbReference type="NCBI Taxonomy" id="360622"/>
    <lineage>
        <taxon>Eukaryota</taxon>
        <taxon>Viridiplantae</taxon>
        <taxon>Streptophyta</taxon>
        <taxon>Embryophyta</taxon>
        <taxon>Tracheophyta</taxon>
        <taxon>Spermatophyta</taxon>
        <taxon>Magnoliopsida</taxon>
        <taxon>eudicotyledons</taxon>
        <taxon>Gunneridae</taxon>
        <taxon>Pentapetalae</taxon>
        <taxon>asterids</taxon>
        <taxon>campanulids</taxon>
        <taxon>Apiales</taxon>
        <taxon>Apiaceae</taxon>
        <taxon>Apioideae</taxon>
        <taxon>apioid superclade</taxon>
        <taxon>Tordylieae</taxon>
        <taxon>Tordyliinae</taxon>
        <taxon>Heracleum</taxon>
    </lineage>
</organism>
<keyword evidence="2" id="KW-0106">Calcium</keyword>
<reference evidence="5" key="2">
    <citation type="submission" date="2023-05" db="EMBL/GenBank/DDBJ databases">
        <authorList>
            <person name="Schelkunov M.I."/>
        </authorList>
    </citation>
    <scope>NUCLEOTIDE SEQUENCE</scope>
    <source>
        <strain evidence="5">Hsosn_3</strain>
        <tissue evidence="5">Leaf</tissue>
    </source>
</reference>
<evidence type="ECO:0000313" key="5">
    <source>
        <dbReference type="EMBL" id="KAK1365422.1"/>
    </source>
</evidence>
<evidence type="ECO:0000256" key="2">
    <source>
        <dbReference type="ARBA" id="ARBA00022837"/>
    </source>
</evidence>
<evidence type="ECO:0000313" key="6">
    <source>
        <dbReference type="Proteomes" id="UP001237642"/>
    </source>
</evidence>
<dbReference type="Pfam" id="PF00168">
    <property type="entry name" value="C2"/>
    <property type="match status" value="1"/>
</dbReference>
<proteinExistence type="predicted"/>
<keyword evidence="6" id="KW-1185">Reference proteome</keyword>
<evidence type="ECO:0000256" key="1">
    <source>
        <dbReference type="ARBA" id="ARBA00022723"/>
    </source>
</evidence>
<feature type="region of interest" description="Disordered" evidence="3">
    <location>
        <begin position="154"/>
        <end position="176"/>
    </location>
</feature>
<protein>
    <submittedName>
        <fullName evidence="5">16 kDa phloem protein 2-like</fullName>
    </submittedName>
</protein>
<name>A0AAD8HDB2_9APIA</name>
<comment type="caution">
    <text evidence="5">The sequence shown here is derived from an EMBL/GenBank/DDBJ whole genome shotgun (WGS) entry which is preliminary data.</text>
</comment>
<evidence type="ECO:0000259" key="4">
    <source>
        <dbReference type="PROSITE" id="PS50004"/>
    </source>
</evidence>
<gene>
    <name evidence="5" type="ORF">POM88_040983</name>
</gene>
<reference evidence="5" key="1">
    <citation type="submission" date="2023-02" db="EMBL/GenBank/DDBJ databases">
        <title>Genome of toxic invasive species Heracleum sosnowskyi carries increased number of genes despite the absence of recent whole-genome duplications.</title>
        <authorList>
            <person name="Schelkunov M."/>
            <person name="Shtratnikova V."/>
            <person name="Makarenko M."/>
            <person name="Klepikova A."/>
            <person name="Omelchenko D."/>
            <person name="Novikova G."/>
            <person name="Obukhova E."/>
            <person name="Bogdanov V."/>
            <person name="Penin A."/>
            <person name="Logacheva M."/>
        </authorList>
    </citation>
    <scope>NUCLEOTIDE SEQUENCE</scope>
    <source>
        <strain evidence="5">Hsosn_3</strain>
        <tissue evidence="5">Leaf</tissue>
    </source>
</reference>
<sequence length="176" mass="20149">MALHLLEVVLVEAGELKERDCWCGIDCLLPFLNKSKAPYAKIHYGTQHHFSCFARGIGKKEVWNEKFRFEAELEDKHEIKDDMKNKLVLSIIHRHQFLPDFHVGEATIYIKDVILRGMEKGKVVHGPHKYRVVRPDKSYSGEISVAVTFIKGTEGQEGDSGGMEQPNFYNKETCDS</sequence>
<dbReference type="PANTHER" id="PTHR46502">
    <property type="entry name" value="C2 DOMAIN-CONTAINING"/>
    <property type="match status" value="1"/>
</dbReference>
<keyword evidence="1" id="KW-0479">Metal-binding</keyword>
<dbReference type="SUPFAM" id="SSF49562">
    <property type="entry name" value="C2 domain (Calcium/lipid-binding domain, CaLB)"/>
    <property type="match status" value="1"/>
</dbReference>
<dbReference type="InterPro" id="IPR035892">
    <property type="entry name" value="C2_domain_sf"/>
</dbReference>
<dbReference type="Proteomes" id="UP001237642">
    <property type="component" value="Unassembled WGS sequence"/>
</dbReference>
<feature type="domain" description="C2" evidence="4">
    <location>
        <begin position="1"/>
        <end position="128"/>
    </location>
</feature>
<dbReference type="EMBL" id="JAUIZM010000009">
    <property type="protein sequence ID" value="KAK1365422.1"/>
    <property type="molecule type" value="Genomic_DNA"/>
</dbReference>
<dbReference type="AlphaFoldDB" id="A0AAD8HDB2"/>